<dbReference type="SUPFAM" id="SSF63817">
    <property type="entry name" value="Sortase"/>
    <property type="match status" value="1"/>
</dbReference>
<dbReference type="NCBIfam" id="NF033745">
    <property type="entry name" value="class_C_sortase"/>
    <property type="match status" value="1"/>
</dbReference>
<keyword evidence="1" id="KW-0378">Hydrolase</keyword>
<dbReference type="Gene3D" id="2.40.260.10">
    <property type="entry name" value="Sortase"/>
    <property type="match status" value="1"/>
</dbReference>
<dbReference type="Proteomes" id="UP000663729">
    <property type="component" value="Chromosome"/>
</dbReference>
<keyword evidence="2" id="KW-1133">Transmembrane helix</keyword>
<dbReference type="Pfam" id="PF04203">
    <property type="entry name" value="Sortase"/>
    <property type="match status" value="1"/>
</dbReference>
<name>A0ABX7SBJ1_9BIFI</name>
<protein>
    <submittedName>
        <fullName evidence="3">Class C sortase</fullName>
    </submittedName>
</protein>
<dbReference type="InterPro" id="IPR005754">
    <property type="entry name" value="Sortase"/>
</dbReference>
<keyword evidence="4" id="KW-1185">Reference proteome</keyword>
<reference evidence="3 4" key="1">
    <citation type="submission" date="2021-03" db="EMBL/GenBank/DDBJ databases">
        <title>Genome sequencing of Bifidobacterium saguini DSMZ 23967.</title>
        <authorList>
            <person name="Kim J."/>
        </authorList>
    </citation>
    <scope>NUCLEOTIDE SEQUENCE [LARGE SCALE GENOMIC DNA]</scope>
    <source>
        <strain evidence="3 4">DSMZ 23967</strain>
    </source>
</reference>
<organism evidence="3 4">
    <name type="scientific">Bifidobacterium saguini</name>
    <dbReference type="NCBI Taxonomy" id="762210"/>
    <lineage>
        <taxon>Bacteria</taxon>
        <taxon>Bacillati</taxon>
        <taxon>Actinomycetota</taxon>
        <taxon>Actinomycetes</taxon>
        <taxon>Bifidobacteriales</taxon>
        <taxon>Bifidobacteriaceae</taxon>
        <taxon>Bifidobacterium</taxon>
    </lineage>
</organism>
<gene>
    <name evidence="3" type="ORF">BSD967_10515</name>
</gene>
<feature type="transmembrane region" description="Helical" evidence="2">
    <location>
        <begin position="44"/>
        <end position="68"/>
    </location>
</feature>
<dbReference type="InterPro" id="IPR042002">
    <property type="entry name" value="Sortase_C"/>
</dbReference>
<dbReference type="CDD" id="cd05827">
    <property type="entry name" value="Sortase_C"/>
    <property type="match status" value="1"/>
</dbReference>
<sequence length="332" mass="34989">MSGFESMAAGCSPPEWEDVIRGVDRTASRMTRTRLRRNARHARMVARMLGVVAVVSMLCSLSVFAWAFCAQAANAREDAATAAGAVSSAGHRIDGMISKAREYNKRLAASPQSIGEPLAADGAAAGDFTFDGDRDYQSQLDLGDGIMGTLRIPRIGLELPIRHGAGEYALSNGLGHLHGTSLPVGGASTHAVITGHRGLVDKELFTRLDELREGDPFYIELGEGRILAYVVTGMRVVDPDDTESLAVMPGDDLVTLVTCTPIMLNTRRLLVTGRRASMPDAAPYPAQAEGDGHPKGVGMAVMASAFAVGCAGITVGRRGEASTRRVAAHASS</sequence>
<keyword evidence="2" id="KW-0812">Transmembrane</keyword>
<dbReference type="RefSeq" id="WP_081975069.1">
    <property type="nucleotide sequence ID" value="NZ_CP071732.1"/>
</dbReference>
<evidence type="ECO:0000256" key="1">
    <source>
        <dbReference type="ARBA" id="ARBA00022801"/>
    </source>
</evidence>
<dbReference type="NCBIfam" id="TIGR01076">
    <property type="entry name" value="sortase_fam"/>
    <property type="match status" value="1"/>
</dbReference>
<dbReference type="InterPro" id="IPR023365">
    <property type="entry name" value="Sortase_dom-sf"/>
</dbReference>
<dbReference type="EMBL" id="CP071732">
    <property type="protein sequence ID" value="QTB90709.1"/>
    <property type="molecule type" value="Genomic_DNA"/>
</dbReference>
<evidence type="ECO:0000256" key="2">
    <source>
        <dbReference type="SAM" id="Phobius"/>
    </source>
</evidence>
<accession>A0ABX7SBJ1</accession>
<evidence type="ECO:0000313" key="4">
    <source>
        <dbReference type="Proteomes" id="UP000663729"/>
    </source>
</evidence>
<proteinExistence type="predicted"/>
<keyword evidence="2" id="KW-0472">Membrane</keyword>
<evidence type="ECO:0000313" key="3">
    <source>
        <dbReference type="EMBL" id="QTB90709.1"/>
    </source>
</evidence>